<dbReference type="InterPro" id="IPR052854">
    <property type="entry name" value="Serpentine_rcpt_epsilon"/>
</dbReference>
<dbReference type="OrthoDB" id="5820709at2759"/>
<reference evidence="2 3" key="1">
    <citation type="submission" date="2018-11" db="EMBL/GenBank/DDBJ databases">
        <authorList>
            <consortium name="Pathogen Informatics"/>
        </authorList>
    </citation>
    <scope>NUCLEOTIDE SEQUENCE [LARGE SCALE GENOMIC DNA]</scope>
</reference>
<feature type="transmembrane region" description="Helical" evidence="1">
    <location>
        <begin position="105"/>
        <end position="123"/>
    </location>
</feature>
<dbReference type="EMBL" id="UYRV01001779">
    <property type="protein sequence ID" value="VDK47492.1"/>
    <property type="molecule type" value="Genomic_DNA"/>
</dbReference>
<keyword evidence="1" id="KW-0812">Transmembrane</keyword>
<sequence length="131" mass="15070">MVYLDSVGCVNLSGFCRFFVSLFKLCLSLLFAEAMFMYAACDFCVVTLKIIYSLELSELPVAYVFDQIYSYTYAMIMPLQLCCLMERLAATIFIKSYEGNRKWHLLILSQPFCIAFIFANNFSKEGNFSLL</sequence>
<proteinExistence type="predicted"/>
<keyword evidence="1" id="KW-1133">Transmembrane helix</keyword>
<accession>A0A3P6QC90</accession>
<name>A0A3P6QC90_CYLGO</name>
<dbReference type="Proteomes" id="UP000271889">
    <property type="component" value="Unassembled WGS sequence"/>
</dbReference>
<evidence type="ECO:0000313" key="2">
    <source>
        <dbReference type="EMBL" id="VDK47492.1"/>
    </source>
</evidence>
<keyword evidence="1" id="KW-0472">Membrane</keyword>
<feature type="transmembrane region" description="Helical" evidence="1">
    <location>
        <begin position="71"/>
        <end position="93"/>
    </location>
</feature>
<evidence type="ECO:0000313" key="3">
    <source>
        <dbReference type="Proteomes" id="UP000271889"/>
    </source>
</evidence>
<protein>
    <submittedName>
        <fullName evidence="2">Uncharacterized protein</fullName>
    </submittedName>
</protein>
<keyword evidence="3" id="KW-1185">Reference proteome</keyword>
<dbReference type="PANTHER" id="PTHR47518:SF9">
    <property type="entry name" value="SERPENTINE RECEPTOR, CLASS T"/>
    <property type="match status" value="1"/>
</dbReference>
<dbReference type="PANTHER" id="PTHR47518">
    <property type="entry name" value="SERPENTINE RECEPTOR CLASS EPSILON-13-RELATED"/>
    <property type="match status" value="1"/>
</dbReference>
<dbReference type="AlphaFoldDB" id="A0A3P6QC90"/>
<evidence type="ECO:0000256" key="1">
    <source>
        <dbReference type="SAM" id="Phobius"/>
    </source>
</evidence>
<gene>
    <name evidence="2" type="ORF">CGOC_LOCUS1043</name>
</gene>
<organism evidence="2 3">
    <name type="scientific">Cylicostephanus goldi</name>
    <name type="common">Nematode worm</name>
    <dbReference type="NCBI Taxonomy" id="71465"/>
    <lineage>
        <taxon>Eukaryota</taxon>
        <taxon>Metazoa</taxon>
        <taxon>Ecdysozoa</taxon>
        <taxon>Nematoda</taxon>
        <taxon>Chromadorea</taxon>
        <taxon>Rhabditida</taxon>
        <taxon>Rhabditina</taxon>
        <taxon>Rhabditomorpha</taxon>
        <taxon>Strongyloidea</taxon>
        <taxon>Strongylidae</taxon>
        <taxon>Cylicostephanus</taxon>
    </lineage>
</organism>